<dbReference type="AlphaFoldDB" id="A0A381YT13"/>
<accession>A0A381YT13</accession>
<organism evidence="2">
    <name type="scientific">marine metagenome</name>
    <dbReference type="NCBI Taxonomy" id="408172"/>
    <lineage>
        <taxon>unclassified sequences</taxon>
        <taxon>metagenomes</taxon>
        <taxon>ecological metagenomes</taxon>
    </lineage>
</organism>
<gene>
    <name evidence="2" type="ORF">METZ01_LOCUS133022</name>
</gene>
<proteinExistence type="predicted"/>
<evidence type="ECO:0000256" key="1">
    <source>
        <dbReference type="SAM" id="Phobius"/>
    </source>
</evidence>
<keyword evidence="1" id="KW-0812">Transmembrane</keyword>
<evidence type="ECO:0000313" key="2">
    <source>
        <dbReference type="EMBL" id="SVA80168.1"/>
    </source>
</evidence>
<keyword evidence="1" id="KW-1133">Transmembrane helix</keyword>
<dbReference type="EMBL" id="UINC01018991">
    <property type="protein sequence ID" value="SVA80168.1"/>
    <property type="molecule type" value="Genomic_DNA"/>
</dbReference>
<sequence>MSKVWQKMSKESEEIENKRCNHKSINSEGGVYKTFLNALIGKLKSKKIIVMLCLASVTFLIIPVIPILLAFLAGRWLHFTRKKSF</sequence>
<name>A0A381YT13_9ZZZZ</name>
<protein>
    <submittedName>
        <fullName evidence="2">Uncharacterized protein</fullName>
    </submittedName>
</protein>
<reference evidence="2" key="1">
    <citation type="submission" date="2018-05" db="EMBL/GenBank/DDBJ databases">
        <authorList>
            <person name="Lanie J.A."/>
            <person name="Ng W.-L."/>
            <person name="Kazmierczak K.M."/>
            <person name="Andrzejewski T.M."/>
            <person name="Davidsen T.M."/>
            <person name="Wayne K.J."/>
            <person name="Tettelin H."/>
            <person name="Glass J.I."/>
            <person name="Rusch D."/>
            <person name="Podicherti R."/>
            <person name="Tsui H.-C.T."/>
            <person name="Winkler M.E."/>
        </authorList>
    </citation>
    <scope>NUCLEOTIDE SEQUENCE</scope>
</reference>
<feature type="transmembrane region" description="Helical" evidence="1">
    <location>
        <begin position="48"/>
        <end position="73"/>
    </location>
</feature>
<keyword evidence="1" id="KW-0472">Membrane</keyword>